<dbReference type="Pfam" id="PF00072">
    <property type="entry name" value="Response_reg"/>
    <property type="match status" value="1"/>
</dbReference>
<name>A0ABU9RRN2_9BURK</name>
<evidence type="ECO:0000313" key="12">
    <source>
        <dbReference type="Proteomes" id="UP001489897"/>
    </source>
</evidence>
<dbReference type="SUPFAM" id="SSF46894">
    <property type="entry name" value="C-terminal effector domain of the bipartite response regulators"/>
    <property type="match status" value="1"/>
</dbReference>
<feature type="region of interest" description="Disordered" evidence="8">
    <location>
        <begin position="246"/>
        <end position="272"/>
    </location>
</feature>
<comment type="caution">
    <text evidence="11">The sequence shown here is derived from an EMBL/GenBank/DDBJ whole genome shotgun (WGS) entry which is preliminary data.</text>
</comment>
<dbReference type="Pfam" id="PF00486">
    <property type="entry name" value="Trans_reg_C"/>
    <property type="match status" value="1"/>
</dbReference>
<dbReference type="SUPFAM" id="SSF52172">
    <property type="entry name" value="CheY-like"/>
    <property type="match status" value="1"/>
</dbReference>
<keyword evidence="3" id="KW-0805">Transcription regulation</keyword>
<evidence type="ECO:0000256" key="5">
    <source>
        <dbReference type="ARBA" id="ARBA00023163"/>
    </source>
</evidence>
<keyword evidence="5" id="KW-0804">Transcription</keyword>
<dbReference type="InterPro" id="IPR011006">
    <property type="entry name" value="CheY-like_superfamily"/>
</dbReference>
<evidence type="ECO:0000256" key="6">
    <source>
        <dbReference type="PROSITE-ProRule" id="PRU00169"/>
    </source>
</evidence>
<dbReference type="PROSITE" id="PS50110">
    <property type="entry name" value="RESPONSE_REGULATORY"/>
    <property type="match status" value="1"/>
</dbReference>
<reference evidence="11 12" key="1">
    <citation type="submission" date="2024-01" db="EMBL/GenBank/DDBJ databases">
        <title>The diversity of rhizobia nodulating Mimosa spp. in eleven states of Brazil covering several biomes is determined by host plant, location, and edaphic factors.</title>
        <authorList>
            <person name="Rouws L."/>
            <person name="Barauna A."/>
            <person name="Beukes C."/>
            <person name="De Faria S.M."/>
            <person name="Gross E."/>
            <person name="Dos Reis Junior F.B."/>
            <person name="Simon M."/>
            <person name="Maluk M."/>
            <person name="Odee D.W."/>
            <person name="Kenicer G."/>
            <person name="Young J.P.W."/>
            <person name="Reis V.M."/>
            <person name="Zilli J."/>
            <person name="James E.K."/>
        </authorList>
    </citation>
    <scope>NUCLEOTIDE SEQUENCE [LARGE SCALE GENOMIC DNA]</scope>
    <source>
        <strain evidence="11 12">JPY167</strain>
    </source>
</reference>
<dbReference type="SMART" id="SM00862">
    <property type="entry name" value="Trans_reg_C"/>
    <property type="match status" value="1"/>
</dbReference>
<evidence type="ECO:0000256" key="7">
    <source>
        <dbReference type="PROSITE-ProRule" id="PRU01091"/>
    </source>
</evidence>
<organism evidence="11 12">
    <name type="scientific">Paraburkholderia ferrariae</name>
    <dbReference type="NCBI Taxonomy" id="386056"/>
    <lineage>
        <taxon>Bacteria</taxon>
        <taxon>Pseudomonadati</taxon>
        <taxon>Pseudomonadota</taxon>
        <taxon>Betaproteobacteria</taxon>
        <taxon>Burkholderiales</taxon>
        <taxon>Burkholderiaceae</taxon>
        <taxon>Paraburkholderia</taxon>
    </lineage>
</organism>
<dbReference type="PANTHER" id="PTHR48111:SF4">
    <property type="entry name" value="DNA-BINDING DUAL TRANSCRIPTIONAL REGULATOR OMPR"/>
    <property type="match status" value="1"/>
</dbReference>
<dbReference type="InterPro" id="IPR001867">
    <property type="entry name" value="OmpR/PhoB-type_DNA-bd"/>
</dbReference>
<protein>
    <submittedName>
        <fullName evidence="11">Response regulator</fullName>
    </submittedName>
</protein>
<dbReference type="InterPro" id="IPR016032">
    <property type="entry name" value="Sig_transdc_resp-reg_C-effctor"/>
</dbReference>
<evidence type="ECO:0000256" key="2">
    <source>
        <dbReference type="ARBA" id="ARBA00023012"/>
    </source>
</evidence>
<evidence type="ECO:0000259" key="10">
    <source>
        <dbReference type="PROSITE" id="PS51755"/>
    </source>
</evidence>
<dbReference type="InterPro" id="IPR001789">
    <property type="entry name" value="Sig_transdc_resp-reg_receiver"/>
</dbReference>
<dbReference type="SMART" id="SM00448">
    <property type="entry name" value="REC"/>
    <property type="match status" value="1"/>
</dbReference>
<dbReference type="Proteomes" id="UP001489897">
    <property type="component" value="Unassembled WGS sequence"/>
</dbReference>
<proteinExistence type="predicted"/>
<keyword evidence="1 6" id="KW-0597">Phosphoprotein</keyword>
<dbReference type="Gene3D" id="1.10.10.10">
    <property type="entry name" value="Winged helix-like DNA-binding domain superfamily/Winged helix DNA-binding domain"/>
    <property type="match status" value="1"/>
</dbReference>
<dbReference type="Gene3D" id="3.40.50.2300">
    <property type="match status" value="1"/>
</dbReference>
<evidence type="ECO:0000259" key="9">
    <source>
        <dbReference type="PROSITE" id="PS50110"/>
    </source>
</evidence>
<feature type="compositionally biased region" description="Acidic residues" evidence="8">
    <location>
        <begin position="258"/>
        <end position="272"/>
    </location>
</feature>
<feature type="domain" description="Response regulatory" evidence="9">
    <location>
        <begin position="4"/>
        <end position="118"/>
    </location>
</feature>
<dbReference type="InterPro" id="IPR036388">
    <property type="entry name" value="WH-like_DNA-bd_sf"/>
</dbReference>
<dbReference type="CDD" id="cd00383">
    <property type="entry name" value="trans_reg_C"/>
    <property type="match status" value="1"/>
</dbReference>
<keyword evidence="4 7" id="KW-0238">DNA-binding</keyword>
<sequence length="272" mass="31102">MANNIFLVDDDPVVRDVTAEYLQMRGFTVTTLPSVRAMQERLRSERPQVVVLDIMMPEVDGISALRALRESGDDLPVIMLTARNEVIDRVLGLEFGADDYVGKPFDPGELVARIRSVMRRRSISNLTGAPESRESFRFGPFELDFRSRELYRDEVRMPLRSSEFAFLKLFVNHSMTILSRERIIEIVYGEAGRYRNRSLDVAIWRLRRLIETDPSEPRYLQTVWGHGYVFVPDGEVGFAERFGEHAAREPAGEGGSEYADEFEGEMPDGEDD</sequence>
<dbReference type="EMBL" id="JAYMRV010000004">
    <property type="protein sequence ID" value="MEM5422213.1"/>
    <property type="molecule type" value="Genomic_DNA"/>
</dbReference>
<accession>A0ABU9RRN2</accession>
<feature type="modified residue" description="4-aspartylphosphate" evidence="6">
    <location>
        <position position="53"/>
    </location>
</feature>
<keyword evidence="12" id="KW-1185">Reference proteome</keyword>
<gene>
    <name evidence="11" type="ORF">VSR73_14220</name>
</gene>
<dbReference type="PROSITE" id="PS51755">
    <property type="entry name" value="OMPR_PHOB"/>
    <property type="match status" value="1"/>
</dbReference>
<evidence type="ECO:0000256" key="8">
    <source>
        <dbReference type="SAM" id="MobiDB-lite"/>
    </source>
</evidence>
<evidence type="ECO:0000256" key="3">
    <source>
        <dbReference type="ARBA" id="ARBA00023015"/>
    </source>
</evidence>
<dbReference type="InterPro" id="IPR039420">
    <property type="entry name" value="WalR-like"/>
</dbReference>
<feature type="domain" description="OmpR/PhoB-type" evidence="10">
    <location>
        <begin position="133"/>
        <end position="232"/>
    </location>
</feature>
<evidence type="ECO:0000313" key="11">
    <source>
        <dbReference type="EMBL" id="MEM5422213.1"/>
    </source>
</evidence>
<dbReference type="PANTHER" id="PTHR48111">
    <property type="entry name" value="REGULATOR OF RPOS"/>
    <property type="match status" value="1"/>
</dbReference>
<feature type="DNA-binding region" description="OmpR/PhoB-type" evidence="7">
    <location>
        <begin position="133"/>
        <end position="232"/>
    </location>
</feature>
<keyword evidence="2" id="KW-0902">Two-component regulatory system</keyword>
<evidence type="ECO:0000256" key="4">
    <source>
        <dbReference type="ARBA" id="ARBA00023125"/>
    </source>
</evidence>
<evidence type="ECO:0000256" key="1">
    <source>
        <dbReference type="ARBA" id="ARBA00022553"/>
    </source>
</evidence>
<dbReference type="RefSeq" id="WP_342947237.1">
    <property type="nucleotide sequence ID" value="NZ_JAYMRV010000004.1"/>
</dbReference>
<dbReference type="Gene3D" id="6.10.250.690">
    <property type="match status" value="1"/>
</dbReference>